<evidence type="ECO:0000313" key="1">
    <source>
        <dbReference type="EMBL" id="PAU47969.1"/>
    </source>
</evidence>
<protein>
    <submittedName>
        <fullName evidence="1">Uncharacterized protein</fullName>
    </submittedName>
</protein>
<reference evidence="1 2" key="1">
    <citation type="submission" date="2017-08" db="EMBL/GenBank/DDBJ databases">
        <title>Genome sequence of Streptomyces albireticuli NRRL B-1670.</title>
        <authorList>
            <person name="Graham D.E."/>
            <person name="Mahan K.M."/>
            <person name="Klingeman D.M."/>
            <person name="Hettich R.L."/>
            <person name="Parry R.J."/>
            <person name="Spain J.C."/>
        </authorList>
    </citation>
    <scope>NUCLEOTIDE SEQUENCE [LARGE SCALE GENOMIC DNA]</scope>
    <source>
        <strain evidence="1 2">NRRL B-1670</strain>
    </source>
</reference>
<dbReference type="AlphaFoldDB" id="A0A2A2D9B6"/>
<organism evidence="1 2">
    <name type="scientific">Streptomyces albireticuli</name>
    <dbReference type="NCBI Taxonomy" id="1940"/>
    <lineage>
        <taxon>Bacteria</taxon>
        <taxon>Bacillati</taxon>
        <taxon>Actinomycetota</taxon>
        <taxon>Actinomycetes</taxon>
        <taxon>Kitasatosporales</taxon>
        <taxon>Streptomycetaceae</taxon>
        <taxon>Streptomyces</taxon>
    </lineage>
</organism>
<proteinExistence type="predicted"/>
<gene>
    <name evidence="1" type="ORF">CK936_15785</name>
</gene>
<name>A0A2A2D9B6_9ACTN</name>
<dbReference type="Proteomes" id="UP000218944">
    <property type="component" value="Unassembled WGS sequence"/>
</dbReference>
<dbReference type="RefSeq" id="WP_095581600.1">
    <property type="nucleotide sequence ID" value="NZ_JAJQQQ010000026.1"/>
</dbReference>
<comment type="caution">
    <text evidence="1">The sequence shown here is derived from an EMBL/GenBank/DDBJ whole genome shotgun (WGS) entry which is preliminary data.</text>
</comment>
<accession>A0A2A2D9B6</accession>
<dbReference type="EMBL" id="NSJV01000307">
    <property type="protein sequence ID" value="PAU47969.1"/>
    <property type="molecule type" value="Genomic_DNA"/>
</dbReference>
<keyword evidence="2" id="KW-1185">Reference proteome</keyword>
<sequence>MTLLFGPHCPHDECSWLGCDVGEGDENGIVYPCRNQAECPYCGDAPMPPQVERPSWTCPECGALTLGAGTEEALAAMVARYGQRHLELDHGAQAVIA</sequence>
<evidence type="ECO:0000313" key="2">
    <source>
        <dbReference type="Proteomes" id="UP000218944"/>
    </source>
</evidence>